<dbReference type="NCBIfam" id="TIGR01950">
    <property type="entry name" value="SoxR"/>
    <property type="match status" value="1"/>
</dbReference>
<dbReference type="SUPFAM" id="SSF46955">
    <property type="entry name" value="Putative DNA-binding domain"/>
    <property type="match status" value="1"/>
</dbReference>
<name>A0A1I3KB63_9GAMM</name>
<sequence>MSQPRSRIALLTPAEVAEQCKINVSALHFYEAKGLISAYRSAGNQRRYQKDVLRRIAIIKIAQQIGISLNEIAERFAALPANRTPTAADWSVLSQHWQSDLDSRIDSLMVLRNKLDSCIDCGCLSLSNCPLRT</sequence>
<evidence type="ECO:0000256" key="3">
    <source>
        <dbReference type="ARBA" id="ARBA00022723"/>
    </source>
</evidence>
<dbReference type="GO" id="GO:0003677">
    <property type="term" value="F:DNA binding"/>
    <property type="evidence" value="ECO:0007669"/>
    <property type="project" value="UniProtKB-KW"/>
</dbReference>
<dbReference type="InterPro" id="IPR000551">
    <property type="entry name" value="MerR-type_HTH_dom"/>
</dbReference>
<dbReference type="Proteomes" id="UP000183018">
    <property type="component" value="Unassembled WGS sequence"/>
</dbReference>
<keyword evidence="5" id="KW-0411">Iron-sulfur</keyword>
<keyword evidence="6" id="KW-0805">Transcription regulation</keyword>
<dbReference type="AlphaFoldDB" id="A0A1I3KB63"/>
<dbReference type="InterPro" id="IPR047057">
    <property type="entry name" value="MerR_fam"/>
</dbReference>
<keyword evidence="11" id="KW-1185">Reference proteome</keyword>
<dbReference type="InterPro" id="IPR015358">
    <property type="entry name" value="Tscrpt_reg_MerR_DNA-bd"/>
</dbReference>
<dbReference type="GO" id="GO:0046872">
    <property type="term" value="F:metal ion binding"/>
    <property type="evidence" value="ECO:0007669"/>
    <property type="project" value="UniProtKB-KW"/>
</dbReference>
<dbReference type="Pfam" id="PF00376">
    <property type="entry name" value="MerR"/>
    <property type="match status" value="1"/>
</dbReference>
<dbReference type="PANTHER" id="PTHR30204">
    <property type="entry name" value="REDOX-CYCLING DRUG-SENSING TRANSCRIPTIONAL ACTIVATOR SOXR"/>
    <property type="match status" value="1"/>
</dbReference>
<feature type="domain" description="HTH merR-type" evidence="9">
    <location>
        <begin position="10"/>
        <end position="78"/>
    </location>
</feature>
<dbReference type="InterPro" id="IPR009061">
    <property type="entry name" value="DNA-bd_dom_put_sf"/>
</dbReference>
<dbReference type="PANTHER" id="PTHR30204:SF0">
    <property type="entry name" value="REDOX-SENSITIVE TRANSCRIPTIONAL ACTIVATOR SOXR"/>
    <property type="match status" value="1"/>
</dbReference>
<protein>
    <recommendedName>
        <fullName evidence="1">Redox-sensitive transcriptional activator SoxR</fullName>
    </recommendedName>
</protein>
<keyword evidence="7" id="KW-0238">DNA-binding</keyword>
<dbReference type="EMBL" id="FORC01000002">
    <property type="protein sequence ID" value="SFI69741.1"/>
    <property type="molecule type" value="Genomic_DNA"/>
</dbReference>
<dbReference type="GO" id="GO:0051537">
    <property type="term" value="F:2 iron, 2 sulfur cluster binding"/>
    <property type="evidence" value="ECO:0007669"/>
    <property type="project" value="UniProtKB-KW"/>
</dbReference>
<evidence type="ECO:0000313" key="11">
    <source>
        <dbReference type="Proteomes" id="UP000183018"/>
    </source>
</evidence>
<evidence type="ECO:0000259" key="9">
    <source>
        <dbReference type="PROSITE" id="PS50937"/>
    </source>
</evidence>
<dbReference type="InterPro" id="IPR010211">
    <property type="entry name" value="Redox-sen_tscrpt-act_SoxR"/>
</dbReference>
<accession>A0A1I3KB63</accession>
<dbReference type="STRING" id="289370.SAMN05216602_2396"/>
<evidence type="ECO:0000256" key="1">
    <source>
        <dbReference type="ARBA" id="ARBA00014474"/>
    </source>
</evidence>
<organism evidence="10 11">
    <name type="scientific">Phytopseudomonas argentinensis</name>
    <dbReference type="NCBI Taxonomy" id="289370"/>
    <lineage>
        <taxon>Bacteria</taxon>
        <taxon>Pseudomonadati</taxon>
        <taxon>Pseudomonadota</taxon>
        <taxon>Gammaproteobacteria</taxon>
        <taxon>Pseudomonadales</taxon>
        <taxon>Pseudomonadaceae</taxon>
        <taxon>Phytopseudomonas</taxon>
    </lineage>
</organism>
<evidence type="ECO:0000256" key="8">
    <source>
        <dbReference type="ARBA" id="ARBA00023163"/>
    </source>
</evidence>
<evidence type="ECO:0000256" key="7">
    <source>
        <dbReference type="ARBA" id="ARBA00023125"/>
    </source>
</evidence>
<dbReference type="PROSITE" id="PS50937">
    <property type="entry name" value="HTH_MERR_2"/>
    <property type="match status" value="1"/>
</dbReference>
<keyword evidence="4" id="KW-0408">Iron</keyword>
<dbReference type="RefSeq" id="WP_083414542.1">
    <property type="nucleotide sequence ID" value="NZ_FORC01000002.1"/>
</dbReference>
<dbReference type="PRINTS" id="PR00040">
    <property type="entry name" value="HTHMERR"/>
</dbReference>
<dbReference type="Gene3D" id="1.10.1660.10">
    <property type="match status" value="1"/>
</dbReference>
<evidence type="ECO:0000313" key="10">
    <source>
        <dbReference type="EMBL" id="SFI69741.1"/>
    </source>
</evidence>
<proteinExistence type="predicted"/>
<evidence type="ECO:0000256" key="2">
    <source>
        <dbReference type="ARBA" id="ARBA00022714"/>
    </source>
</evidence>
<dbReference type="SMART" id="SM00422">
    <property type="entry name" value="HTH_MERR"/>
    <property type="match status" value="1"/>
</dbReference>
<dbReference type="GO" id="GO:0006979">
    <property type="term" value="P:response to oxidative stress"/>
    <property type="evidence" value="ECO:0007669"/>
    <property type="project" value="InterPro"/>
</dbReference>
<keyword evidence="2" id="KW-0001">2Fe-2S</keyword>
<gene>
    <name evidence="10" type="ORF">SAMN05216602_2396</name>
</gene>
<dbReference type="Pfam" id="PF09278">
    <property type="entry name" value="MerR-DNA-bind"/>
    <property type="match status" value="1"/>
</dbReference>
<keyword evidence="8" id="KW-0804">Transcription</keyword>
<dbReference type="GO" id="GO:0003700">
    <property type="term" value="F:DNA-binding transcription factor activity"/>
    <property type="evidence" value="ECO:0007669"/>
    <property type="project" value="InterPro"/>
</dbReference>
<reference evidence="11" key="1">
    <citation type="submission" date="2016-10" db="EMBL/GenBank/DDBJ databases">
        <authorList>
            <person name="Varghese N."/>
            <person name="Submissions S."/>
        </authorList>
    </citation>
    <scope>NUCLEOTIDE SEQUENCE [LARGE SCALE GENOMIC DNA]</scope>
    <source>
        <strain evidence="11">LMG 22563</strain>
    </source>
</reference>
<evidence type="ECO:0000256" key="6">
    <source>
        <dbReference type="ARBA" id="ARBA00023015"/>
    </source>
</evidence>
<dbReference type="OrthoDB" id="9802944at2"/>
<keyword evidence="3" id="KW-0479">Metal-binding</keyword>
<evidence type="ECO:0000256" key="4">
    <source>
        <dbReference type="ARBA" id="ARBA00023004"/>
    </source>
</evidence>
<evidence type="ECO:0000256" key="5">
    <source>
        <dbReference type="ARBA" id="ARBA00023014"/>
    </source>
</evidence>